<dbReference type="EMBL" id="KK852898">
    <property type="protein sequence ID" value="KDR14155.1"/>
    <property type="molecule type" value="Genomic_DNA"/>
</dbReference>
<evidence type="ECO:0000256" key="1">
    <source>
        <dbReference type="ARBA" id="ARBA00004370"/>
    </source>
</evidence>
<dbReference type="Gene3D" id="3.40.50.12190">
    <property type="match status" value="1"/>
</dbReference>
<dbReference type="PANTHER" id="PTHR18843:SF7">
    <property type="entry name" value="LAMINA-ASSOCIATED POLYPEPTIDE 1B ISOFORM 1-RELATED"/>
    <property type="match status" value="1"/>
</dbReference>
<evidence type="ECO:0000313" key="6">
    <source>
        <dbReference type="EMBL" id="KDR14155.1"/>
    </source>
</evidence>
<keyword evidence="7" id="KW-1185">Reference proteome</keyword>
<evidence type="ECO:0000256" key="2">
    <source>
        <dbReference type="ARBA" id="ARBA00022692"/>
    </source>
</evidence>
<evidence type="ECO:0000256" key="5">
    <source>
        <dbReference type="SAM" id="MobiDB-lite"/>
    </source>
</evidence>
<sequence>MLKQDRPCSPQPRKSIHSYKMGTNGVHRSQWKYAKADELKCELLDSNESGDTSKEVKVKEEEEEEESVDKSYQEVSDRTIPESSAPLISGGKSPTSHSSPKRTTKKKDQASWITKGRVRFAVCVLGFVGYICYLQTGTETVLSPSSVKVSESERLRKDIDKISYEFPSQPNITWRNFRSGIKIAQDPSNPKPAVFLLLHELEDDTPACLAMKIGKVTASFLNATNREPLILEGLDFEHNETLVEDYGIILDEFCPKVKEKRAVIVNNLHKIHGKIAQSFQFFCDGEKPLVNNTVYIFTMKALGVNHASDNPTSLAEKELKKLWGGQLDDDVLTPLIVRITDITMVISPERNPASCFTEK</sequence>
<dbReference type="InterPro" id="IPR008662">
    <property type="entry name" value="TOIP1/2"/>
</dbReference>
<dbReference type="eggNOG" id="ENOG502S7FT">
    <property type="taxonomic scope" value="Eukaryota"/>
</dbReference>
<dbReference type="GO" id="GO:0016020">
    <property type="term" value="C:membrane"/>
    <property type="evidence" value="ECO:0007669"/>
    <property type="project" value="UniProtKB-SubCell"/>
</dbReference>
<evidence type="ECO:0008006" key="8">
    <source>
        <dbReference type="Google" id="ProtNLM"/>
    </source>
</evidence>
<gene>
    <name evidence="6" type="ORF">L798_11793</name>
</gene>
<feature type="region of interest" description="Disordered" evidence="5">
    <location>
        <begin position="1"/>
        <end position="26"/>
    </location>
</feature>
<dbReference type="InParanoid" id="A0A067R4K2"/>
<comment type="subcellular location">
    <subcellularLocation>
        <location evidence="1">Membrane</location>
    </subcellularLocation>
</comment>
<keyword evidence="2" id="KW-0812">Transmembrane</keyword>
<dbReference type="PANTHER" id="PTHR18843">
    <property type="entry name" value="TORSIN-1A-INTERACTING PROTEIN"/>
    <property type="match status" value="1"/>
</dbReference>
<organism evidence="6 7">
    <name type="scientific">Zootermopsis nevadensis</name>
    <name type="common">Dampwood termite</name>
    <dbReference type="NCBI Taxonomy" id="136037"/>
    <lineage>
        <taxon>Eukaryota</taxon>
        <taxon>Metazoa</taxon>
        <taxon>Ecdysozoa</taxon>
        <taxon>Arthropoda</taxon>
        <taxon>Hexapoda</taxon>
        <taxon>Insecta</taxon>
        <taxon>Pterygota</taxon>
        <taxon>Neoptera</taxon>
        <taxon>Polyneoptera</taxon>
        <taxon>Dictyoptera</taxon>
        <taxon>Blattodea</taxon>
        <taxon>Blattoidea</taxon>
        <taxon>Termitoidae</taxon>
        <taxon>Termopsidae</taxon>
        <taxon>Zootermopsis</taxon>
    </lineage>
</organism>
<protein>
    <recommendedName>
        <fullName evidence="8">Torsin-1A-interacting protein 1</fullName>
    </recommendedName>
</protein>
<dbReference type="GO" id="GO:0001671">
    <property type="term" value="F:ATPase activator activity"/>
    <property type="evidence" value="ECO:0007669"/>
    <property type="project" value="InterPro"/>
</dbReference>
<feature type="compositionally biased region" description="Basic and acidic residues" evidence="5">
    <location>
        <begin position="51"/>
        <end position="60"/>
    </location>
</feature>
<accession>A0A067R4K2</accession>
<dbReference type="InterPro" id="IPR038599">
    <property type="entry name" value="LAP1C-like_C_sf"/>
</dbReference>
<dbReference type="FunCoup" id="A0A067R4K2">
    <property type="interactions" value="17"/>
</dbReference>
<feature type="region of interest" description="Disordered" evidence="5">
    <location>
        <begin position="44"/>
        <end position="110"/>
    </location>
</feature>
<dbReference type="GO" id="GO:0061024">
    <property type="term" value="P:membrane organization"/>
    <property type="evidence" value="ECO:0007669"/>
    <property type="project" value="TreeGrafter"/>
</dbReference>
<evidence type="ECO:0000256" key="3">
    <source>
        <dbReference type="ARBA" id="ARBA00022989"/>
    </source>
</evidence>
<dbReference type="Proteomes" id="UP000027135">
    <property type="component" value="Unassembled WGS sequence"/>
</dbReference>
<keyword evidence="4" id="KW-0472">Membrane</keyword>
<evidence type="ECO:0000256" key="4">
    <source>
        <dbReference type="ARBA" id="ARBA00023136"/>
    </source>
</evidence>
<feature type="compositionally biased region" description="Basic and acidic residues" evidence="5">
    <location>
        <begin position="68"/>
        <end position="80"/>
    </location>
</feature>
<dbReference type="OrthoDB" id="6258998at2759"/>
<dbReference type="AlphaFoldDB" id="A0A067R4K2"/>
<name>A0A067R4K2_ZOONE</name>
<evidence type="ECO:0000313" key="7">
    <source>
        <dbReference type="Proteomes" id="UP000027135"/>
    </source>
</evidence>
<reference evidence="6 7" key="1">
    <citation type="journal article" date="2014" name="Nat. Commun.">
        <title>Molecular traces of alternative social organization in a termite genome.</title>
        <authorList>
            <person name="Terrapon N."/>
            <person name="Li C."/>
            <person name="Robertson H.M."/>
            <person name="Ji L."/>
            <person name="Meng X."/>
            <person name="Booth W."/>
            <person name="Chen Z."/>
            <person name="Childers C.P."/>
            <person name="Glastad K.M."/>
            <person name="Gokhale K."/>
            <person name="Gowin J."/>
            <person name="Gronenberg W."/>
            <person name="Hermansen R.A."/>
            <person name="Hu H."/>
            <person name="Hunt B.G."/>
            <person name="Huylmans A.K."/>
            <person name="Khalil S.M."/>
            <person name="Mitchell R.D."/>
            <person name="Munoz-Torres M.C."/>
            <person name="Mustard J.A."/>
            <person name="Pan H."/>
            <person name="Reese J.T."/>
            <person name="Scharf M.E."/>
            <person name="Sun F."/>
            <person name="Vogel H."/>
            <person name="Xiao J."/>
            <person name="Yang W."/>
            <person name="Yang Z."/>
            <person name="Yang Z."/>
            <person name="Zhou J."/>
            <person name="Zhu J."/>
            <person name="Brent C.S."/>
            <person name="Elsik C.G."/>
            <person name="Goodisman M.A."/>
            <person name="Liberles D.A."/>
            <person name="Roe R.M."/>
            <person name="Vargo E.L."/>
            <person name="Vilcinskas A."/>
            <person name="Wang J."/>
            <person name="Bornberg-Bauer E."/>
            <person name="Korb J."/>
            <person name="Zhang G."/>
            <person name="Liebig J."/>
        </authorList>
    </citation>
    <scope>NUCLEOTIDE SEQUENCE [LARGE SCALE GENOMIC DNA]</scope>
    <source>
        <tissue evidence="6">Whole organism</tissue>
    </source>
</reference>
<dbReference type="STRING" id="136037.A0A067R4K2"/>
<dbReference type="OMA" id="RCNIEDM"/>
<keyword evidence="3" id="KW-1133">Transmembrane helix</keyword>
<proteinExistence type="predicted"/>